<accession>A0A2G4YRX3</accession>
<sequence>MHFLLTRPQQDSDRLKAQLTALGHQVSCAPLLRIDYLSDKKITLDNFQAVLFTSANGVRAFSAAHKAPDLPCLAVGDATASEARDAGFQNVTAAGGDVDRLTELARTRLDPNAGPLLHISGKHQAGDLKGQLTAAGFQVTTEKLYQAIKSTTLSPEALDNLRTGRISHMPFYSPRTARTFVELARAVGQADLLRNVTALCLSSAIADVISCLDWQNIQTAPAPDQKSLFRLIDITIEGPRQ</sequence>
<dbReference type="Proteomes" id="UP000229730">
    <property type="component" value="Unassembled WGS sequence"/>
</dbReference>
<evidence type="ECO:0000256" key="1">
    <source>
        <dbReference type="ARBA" id="ARBA00004772"/>
    </source>
</evidence>
<dbReference type="InterPro" id="IPR003754">
    <property type="entry name" value="4pyrrol_synth_uPrphyn_synth"/>
</dbReference>
<keyword evidence="12" id="KW-1185">Reference proteome</keyword>
<dbReference type="InParanoid" id="A0A2G4YRX3"/>
<dbReference type="SUPFAM" id="SSF69618">
    <property type="entry name" value="HemD-like"/>
    <property type="match status" value="1"/>
</dbReference>
<organism evidence="11 12">
    <name type="scientific">Paremcibacter congregatus</name>
    <dbReference type="NCBI Taxonomy" id="2043170"/>
    <lineage>
        <taxon>Bacteria</taxon>
        <taxon>Pseudomonadati</taxon>
        <taxon>Pseudomonadota</taxon>
        <taxon>Alphaproteobacteria</taxon>
        <taxon>Emcibacterales</taxon>
        <taxon>Emcibacteraceae</taxon>
        <taxon>Paremcibacter</taxon>
    </lineage>
</organism>
<evidence type="ECO:0000256" key="6">
    <source>
        <dbReference type="ARBA" id="ARBA00037589"/>
    </source>
</evidence>
<dbReference type="InterPro" id="IPR039793">
    <property type="entry name" value="UROS/Hem4"/>
</dbReference>
<evidence type="ECO:0000256" key="5">
    <source>
        <dbReference type="ARBA" id="ARBA00023244"/>
    </source>
</evidence>
<name>A0A2G4YRX3_9PROT</name>
<evidence type="ECO:0000256" key="9">
    <source>
        <dbReference type="RuleBase" id="RU366031"/>
    </source>
</evidence>
<evidence type="ECO:0000256" key="2">
    <source>
        <dbReference type="ARBA" id="ARBA00008133"/>
    </source>
</evidence>
<comment type="pathway">
    <text evidence="1 9">Porphyrin-containing compound metabolism; protoporphyrin-IX biosynthesis; coproporphyrinogen-III from 5-aminolevulinate: step 3/4.</text>
</comment>
<keyword evidence="5 9" id="KW-0627">Porphyrin biosynthesis</keyword>
<proteinExistence type="inferred from homology"/>
<dbReference type="GO" id="GO:0006780">
    <property type="term" value="P:uroporphyrinogen III biosynthetic process"/>
    <property type="evidence" value="ECO:0007669"/>
    <property type="project" value="UniProtKB-UniRule"/>
</dbReference>
<evidence type="ECO:0000313" key="11">
    <source>
        <dbReference type="EMBL" id="PHZ84206.1"/>
    </source>
</evidence>
<dbReference type="CDD" id="cd06578">
    <property type="entry name" value="HemD"/>
    <property type="match status" value="1"/>
</dbReference>
<keyword evidence="4 9" id="KW-0456">Lyase</keyword>
<evidence type="ECO:0000313" key="12">
    <source>
        <dbReference type="Proteomes" id="UP000229730"/>
    </source>
</evidence>
<dbReference type="RefSeq" id="WP_099474130.1">
    <property type="nucleotide sequence ID" value="NZ_CP041025.1"/>
</dbReference>
<dbReference type="OrthoDB" id="7204250at2"/>
<evidence type="ECO:0000256" key="7">
    <source>
        <dbReference type="ARBA" id="ARBA00040167"/>
    </source>
</evidence>
<dbReference type="UniPathway" id="UPA00251">
    <property type="reaction ID" value="UER00320"/>
</dbReference>
<dbReference type="EMBL" id="PDEM01000025">
    <property type="protein sequence ID" value="PHZ84206.1"/>
    <property type="molecule type" value="Genomic_DNA"/>
</dbReference>
<reference evidence="11 12" key="1">
    <citation type="submission" date="2017-10" db="EMBL/GenBank/DDBJ databases">
        <title>Frigbacter circumglobatus gen. nov. sp. nov., isolated from sediment cultured in situ.</title>
        <authorList>
            <person name="Zhao Z."/>
        </authorList>
    </citation>
    <scope>NUCLEOTIDE SEQUENCE [LARGE SCALE GENOMIC DNA]</scope>
    <source>
        <strain evidence="11 12">ZYL</strain>
    </source>
</reference>
<dbReference type="PANTHER" id="PTHR38042">
    <property type="entry name" value="UROPORPHYRINOGEN-III SYNTHASE, CHLOROPLASTIC"/>
    <property type="match status" value="1"/>
</dbReference>
<dbReference type="EC" id="4.2.1.75" evidence="3 9"/>
<comment type="caution">
    <text evidence="11">The sequence shown here is derived from an EMBL/GenBank/DDBJ whole genome shotgun (WGS) entry which is preliminary data.</text>
</comment>
<protein>
    <recommendedName>
        <fullName evidence="7 9">Uroporphyrinogen-III synthase</fullName>
        <ecNumber evidence="3 9">4.2.1.75</ecNumber>
    </recommendedName>
</protein>
<dbReference type="Pfam" id="PF02602">
    <property type="entry name" value="HEM4"/>
    <property type="match status" value="1"/>
</dbReference>
<dbReference type="GO" id="GO:0006782">
    <property type="term" value="P:protoporphyrinogen IX biosynthetic process"/>
    <property type="evidence" value="ECO:0007669"/>
    <property type="project" value="UniProtKB-UniRule"/>
</dbReference>
<comment type="function">
    <text evidence="6 9">Catalyzes cyclization of the linear tetrapyrrole, hydroxymethylbilane, to the macrocyclic uroporphyrinogen III.</text>
</comment>
<gene>
    <name evidence="11" type="ORF">CRD36_13525</name>
</gene>
<dbReference type="PANTHER" id="PTHR38042:SF1">
    <property type="entry name" value="UROPORPHYRINOGEN-III SYNTHASE, CHLOROPLASTIC"/>
    <property type="match status" value="1"/>
</dbReference>
<dbReference type="Gene3D" id="3.40.50.10090">
    <property type="match status" value="2"/>
</dbReference>
<evidence type="ECO:0000256" key="4">
    <source>
        <dbReference type="ARBA" id="ARBA00023239"/>
    </source>
</evidence>
<dbReference type="InterPro" id="IPR036108">
    <property type="entry name" value="4pyrrol_syn_uPrphyn_synt_sf"/>
</dbReference>
<dbReference type="GO" id="GO:0004852">
    <property type="term" value="F:uroporphyrinogen-III synthase activity"/>
    <property type="evidence" value="ECO:0007669"/>
    <property type="project" value="UniProtKB-UniRule"/>
</dbReference>
<evidence type="ECO:0000256" key="3">
    <source>
        <dbReference type="ARBA" id="ARBA00013109"/>
    </source>
</evidence>
<feature type="domain" description="Tetrapyrrole biosynthesis uroporphyrinogen III synthase" evidence="10">
    <location>
        <begin position="13"/>
        <end position="229"/>
    </location>
</feature>
<comment type="similarity">
    <text evidence="2 9">Belongs to the uroporphyrinogen-III synthase family.</text>
</comment>
<evidence type="ECO:0000259" key="10">
    <source>
        <dbReference type="Pfam" id="PF02602"/>
    </source>
</evidence>
<dbReference type="AlphaFoldDB" id="A0A2G4YRX3"/>
<comment type="catalytic activity">
    <reaction evidence="8 9">
        <text>hydroxymethylbilane = uroporphyrinogen III + H2O</text>
        <dbReference type="Rhea" id="RHEA:18965"/>
        <dbReference type="ChEBI" id="CHEBI:15377"/>
        <dbReference type="ChEBI" id="CHEBI:57308"/>
        <dbReference type="ChEBI" id="CHEBI:57845"/>
        <dbReference type="EC" id="4.2.1.75"/>
    </reaction>
</comment>
<evidence type="ECO:0000256" key="8">
    <source>
        <dbReference type="ARBA" id="ARBA00048617"/>
    </source>
</evidence>